<dbReference type="OrthoDB" id="3535423at2759"/>
<dbReference type="Pfam" id="PF13460">
    <property type="entry name" value="NAD_binding_10"/>
    <property type="match status" value="1"/>
</dbReference>
<evidence type="ECO:0000313" key="3">
    <source>
        <dbReference type="Proteomes" id="UP000029964"/>
    </source>
</evidence>
<dbReference type="PANTHER" id="PTHR14097:SF9">
    <property type="entry name" value="EPIMERASE, PUTATIVE (AFU_ORTHOLOGUE AFUA_8G07320)-RELATED"/>
    <property type="match status" value="1"/>
</dbReference>
<evidence type="ECO:0000259" key="1">
    <source>
        <dbReference type="Pfam" id="PF13460"/>
    </source>
</evidence>
<organism evidence="2 3">
    <name type="scientific">Hapsidospora chrysogenum (strain ATCC 11550 / CBS 779.69 / DSM 880 / IAM 14645 / JCM 23072 / IMI 49137)</name>
    <name type="common">Acremonium chrysogenum</name>
    <dbReference type="NCBI Taxonomy" id="857340"/>
    <lineage>
        <taxon>Eukaryota</taxon>
        <taxon>Fungi</taxon>
        <taxon>Dikarya</taxon>
        <taxon>Ascomycota</taxon>
        <taxon>Pezizomycotina</taxon>
        <taxon>Sordariomycetes</taxon>
        <taxon>Hypocreomycetidae</taxon>
        <taxon>Hypocreales</taxon>
        <taxon>Bionectriaceae</taxon>
        <taxon>Hapsidospora</taxon>
    </lineage>
</organism>
<dbReference type="PANTHER" id="PTHR14097">
    <property type="entry name" value="OXIDOREDUCTASE HTATIP2"/>
    <property type="match status" value="1"/>
</dbReference>
<sequence length="230" mass="24463">MKLIVTGGTGFVGGQVILQALRSPKITSVVALSRKPVRVEAGTEGADKLSNVLVESYQSYPDDVKKALAGADALIWTVGVTPTELAKGMSFEEARRVCQDDTIAGLGAIHDAGTAETFRIVYMSGINGERDQTTTPPALPEYSLMRGAAENMVLEYVADKTGWTATVAKPAIILAPWKPVENPEIVKFLGSVEVSELVAAMLHQVINGIEKDPLMNDELAAIGKKVLAEA</sequence>
<keyword evidence="3" id="KW-1185">Reference proteome</keyword>
<accession>A0A086T439</accession>
<dbReference type="AlphaFoldDB" id="A0A086T439"/>
<reference evidence="3" key="1">
    <citation type="journal article" date="2014" name="Genome Announc.">
        <title>Genome sequence and annotation of Acremonium chrysogenum, producer of the beta-lactam antibiotic cephalosporin C.</title>
        <authorList>
            <person name="Terfehr D."/>
            <person name="Dahlmann T.A."/>
            <person name="Specht T."/>
            <person name="Zadra I."/>
            <person name="Kuernsteiner H."/>
            <person name="Kueck U."/>
        </authorList>
    </citation>
    <scope>NUCLEOTIDE SEQUENCE [LARGE SCALE GENOMIC DNA]</scope>
    <source>
        <strain evidence="3">ATCC 11550 / CBS 779.69 / DSM 880 / IAM 14645 / JCM 23072 / IMI 49137</strain>
    </source>
</reference>
<protein>
    <recommendedName>
        <fullName evidence="1">NAD(P)-binding domain-containing protein</fullName>
    </recommendedName>
</protein>
<gene>
    <name evidence="2" type="ORF">ACRE_050700</name>
</gene>
<dbReference type="Gene3D" id="3.40.50.720">
    <property type="entry name" value="NAD(P)-binding Rossmann-like Domain"/>
    <property type="match status" value="1"/>
</dbReference>
<dbReference type="Proteomes" id="UP000029964">
    <property type="component" value="Unassembled WGS sequence"/>
</dbReference>
<proteinExistence type="predicted"/>
<name>A0A086T439_HAPC1</name>
<dbReference type="EMBL" id="JPKY01000054">
    <property type="protein sequence ID" value="KFH44121.1"/>
    <property type="molecule type" value="Genomic_DNA"/>
</dbReference>
<comment type="caution">
    <text evidence="2">The sequence shown here is derived from an EMBL/GenBank/DDBJ whole genome shotgun (WGS) entry which is preliminary data.</text>
</comment>
<dbReference type="SUPFAM" id="SSF51735">
    <property type="entry name" value="NAD(P)-binding Rossmann-fold domains"/>
    <property type="match status" value="1"/>
</dbReference>
<dbReference type="HOGENOM" id="CLU_071330_0_0_1"/>
<feature type="domain" description="NAD(P)-binding" evidence="1">
    <location>
        <begin position="7"/>
        <end position="141"/>
    </location>
</feature>
<evidence type="ECO:0000313" key="2">
    <source>
        <dbReference type="EMBL" id="KFH44121.1"/>
    </source>
</evidence>
<dbReference type="InterPro" id="IPR036291">
    <property type="entry name" value="NAD(P)-bd_dom_sf"/>
</dbReference>
<dbReference type="InterPro" id="IPR016040">
    <property type="entry name" value="NAD(P)-bd_dom"/>
</dbReference>